<feature type="domain" description="STM1-like N-terminal" evidence="6">
    <location>
        <begin position="6"/>
        <end position="73"/>
    </location>
</feature>
<gene>
    <name evidence="8" type="ORF">HPP92_000412</name>
    <name evidence="7" type="ORF">HPP92_000442</name>
</gene>
<feature type="compositionally biased region" description="Basic and acidic residues" evidence="4">
    <location>
        <begin position="153"/>
        <end position="176"/>
    </location>
</feature>
<dbReference type="Proteomes" id="UP000636800">
    <property type="component" value="Chromosome 1"/>
</dbReference>
<evidence type="ECO:0000256" key="1">
    <source>
        <dbReference type="ARBA" id="ARBA00004496"/>
    </source>
</evidence>
<dbReference type="OrthoDB" id="784393at2759"/>
<dbReference type="EMBL" id="JADCNL010000001">
    <property type="protein sequence ID" value="KAG0495751.1"/>
    <property type="molecule type" value="Genomic_DNA"/>
</dbReference>
<feature type="compositionally biased region" description="Basic and acidic residues" evidence="4">
    <location>
        <begin position="247"/>
        <end position="279"/>
    </location>
</feature>
<dbReference type="Proteomes" id="UP000639772">
    <property type="component" value="Chromosome 1"/>
</dbReference>
<comment type="subcellular location">
    <subcellularLocation>
        <location evidence="1">Cytoplasm</location>
    </subcellularLocation>
</comment>
<keyword evidence="3" id="KW-0175">Coiled coil</keyword>
<evidence type="ECO:0000313" key="7">
    <source>
        <dbReference type="EMBL" id="KAG0495751.1"/>
    </source>
</evidence>
<keyword evidence="9" id="KW-1185">Reference proteome</keyword>
<feature type="compositionally biased region" description="Gly residues" evidence="4">
    <location>
        <begin position="73"/>
        <end position="85"/>
    </location>
</feature>
<name>A0A835RW87_VANPL</name>
<dbReference type="InterPro" id="IPR006861">
    <property type="entry name" value="HABP4_PAIRBP1-bd"/>
</dbReference>
<proteinExistence type="predicted"/>
<evidence type="ECO:0000259" key="5">
    <source>
        <dbReference type="Pfam" id="PF04774"/>
    </source>
</evidence>
<feature type="region of interest" description="Disordered" evidence="4">
    <location>
        <begin position="407"/>
        <end position="450"/>
    </location>
</feature>
<accession>A0A835RW87</accession>
<dbReference type="InterPro" id="IPR019084">
    <property type="entry name" value="STM1-like_N"/>
</dbReference>
<evidence type="ECO:0000313" key="9">
    <source>
        <dbReference type="Proteomes" id="UP000636800"/>
    </source>
</evidence>
<evidence type="ECO:0008006" key="11">
    <source>
        <dbReference type="Google" id="ProtNLM"/>
    </source>
</evidence>
<dbReference type="AlphaFoldDB" id="A0A835RW87"/>
<feature type="coiled-coil region" evidence="3">
    <location>
        <begin position="330"/>
        <end position="357"/>
    </location>
</feature>
<sequence length="459" mass="50219">MAGHDNPFCLLGDDDDGDDVSVLLAKVEAKISPPPAASEKPKQRTPPDSFPSKQPPLRENLRVDRGRGRGGRGRVTGRGGFGNPGEGEAAEYMENGYGRGYSGEVSGGRGRGRIRGRGRGRGANQFDNENHVQGGEEGAEGTEQEYYGGRRPFKYEGRNMGEENLGKTGGERENRIVGDYGTGNENSGFRRYYADSENRGFRKYGIDGVNKDGDDGMGHERSGGDGDYRGFRNEVRGRGYGGRGRRGGRDGGRFSDRNKFNEGEDAPEVKEGDTDKDTTAKNTNDGDGGARGESPVIEESKGRQLEKPLPEQVTSEDAFKVPEEDSNMTLAEYEQVLQEKRKALESLKSEARKVVLDKDFEGMQLMAKKKEEELVIKKSDKDKGKRKEIAEKEDKSRKYVSINEFLKPAGGERLRPSSRGRGGRGRGREGFLGDGYRSQAAPSIEDPGQFPLLGAVAKA</sequence>
<dbReference type="GO" id="GO:0005634">
    <property type="term" value="C:nucleus"/>
    <property type="evidence" value="ECO:0007669"/>
    <property type="project" value="TreeGrafter"/>
</dbReference>
<dbReference type="InterPro" id="IPR039764">
    <property type="entry name" value="HABP4/SERBP1-like"/>
</dbReference>
<dbReference type="PANTHER" id="PTHR12299:SF17">
    <property type="entry name" value="AT19571P-RELATED"/>
    <property type="match status" value="1"/>
</dbReference>
<feature type="compositionally biased region" description="Basic and acidic residues" evidence="4">
    <location>
        <begin position="298"/>
        <end position="309"/>
    </location>
</feature>
<evidence type="ECO:0000256" key="4">
    <source>
        <dbReference type="SAM" id="MobiDB-lite"/>
    </source>
</evidence>
<comment type="caution">
    <text evidence="7">The sequence shown here is derived from an EMBL/GenBank/DDBJ whole genome shotgun (WGS) entry which is preliminary data.</text>
</comment>
<evidence type="ECO:0000259" key="6">
    <source>
        <dbReference type="Pfam" id="PF09598"/>
    </source>
</evidence>
<feature type="region of interest" description="Disordered" evidence="4">
    <location>
        <begin position="28"/>
        <end position="326"/>
    </location>
</feature>
<feature type="compositionally biased region" description="Basic and acidic residues" evidence="4">
    <location>
        <begin position="209"/>
        <end position="237"/>
    </location>
</feature>
<evidence type="ECO:0000256" key="2">
    <source>
        <dbReference type="ARBA" id="ARBA00022490"/>
    </source>
</evidence>
<reference evidence="9 10" key="1">
    <citation type="journal article" date="2020" name="Nat. Food">
        <title>A phased Vanilla planifolia genome enables genetic improvement of flavour and production.</title>
        <authorList>
            <person name="Hasing T."/>
            <person name="Tang H."/>
            <person name="Brym M."/>
            <person name="Khazi F."/>
            <person name="Huang T."/>
            <person name="Chambers A.H."/>
        </authorList>
    </citation>
    <scope>NUCLEOTIDE SEQUENCE [LARGE SCALE GENOMIC DNA]</scope>
    <source>
        <tissue evidence="7">Leaf</tissue>
    </source>
</reference>
<dbReference type="Pfam" id="PF09598">
    <property type="entry name" value="Stm1_N"/>
    <property type="match status" value="1"/>
</dbReference>
<dbReference type="PANTHER" id="PTHR12299">
    <property type="entry name" value="HYALURONIC ACID-BINDING PROTEIN 4"/>
    <property type="match status" value="1"/>
</dbReference>
<evidence type="ECO:0000256" key="3">
    <source>
        <dbReference type="SAM" id="Coils"/>
    </source>
</evidence>
<evidence type="ECO:0000313" key="10">
    <source>
        <dbReference type="Proteomes" id="UP000639772"/>
    </source>
</evidence>
<feature type="compositionally biased region" description="Basic residues" evidence="4">
    <location>
        <begin position="416"/>
        <end position="425"/>
    </location>
</feature>
<organism evidence="7 9">
    <name type="scientific">Vanilla planifolia</name>
    <name type="common">Vanilla</name>
    <dbReference type="NCBI Taxonomy" id="51239"/>
    <lineage>
        <taxon>Eukaryota</taxon>
        <taxon>Viridiplantae</taxon>
        <taxon>Streptophyta</taxon>
        <taxon>Embryophyta</taxon>
        <taxon>Tracheophyta</taxon>
        <taxon>Spermatophyta</taxon>
        <taxon>Magnoliopsida</taxon>
        <taxon>Liliopsida</taxon>
        <taxon>Asparagales</taxon>
        <taxon>Orchidaceae</taxon>
        <taxon>Vanilloideae</taxon>
        <taxon>Vanilleae</taxon>
        <taxon>Vanilla</taxon>
    </lineage>
</organism>
<protein>
    <recommendedName>
        <fullName evidence="11">Hyaluronan/mRNA-binding protein domain-containing protein</fullName>
    </recommendedName>
</protein>
<dbReference type="GO" id="GO:0003723">
    <property type="term" value="F:RNA binding"/>
    <property type="evidence" value="ECO:0007669"/>
    <property type="project" value="InterPro"/>
</dbReference>
<evidence type="ECO:0000313" key="8">
    <source>
        <dbReference type="EMBL" id="KAG0500340.1"/>
    </source>
</evidence>
<dbReference type="GO" id="GO:0005737">
    <property type="term" value="C:cytoplasm"/>
    <property type="evidence" value="ECO:0007669"/>
    <property type="project" value="UniProtKB-SubCell"/>
</dbReference>
<keyword evidence="2" id="KW-0963">Cytoplasm</keyword>
<dbReference type="EMBL" id="JADCNM010000001">
    <property type="protein sequence ID" value="KAG0500340.1"/>
    <property type="molecule type" value="Genomic_DNA"/>
</dbReference>
<feature type="compositionally biased region" description="Basic residues" evidence="4">
    <location>
        <begin position="110"/>
        <end position="120"/>
    </location>
</feature>
<feature type="compositionally biased region" description="Gly residues" evidence="4">
    <location>
        <begin position="97"/>
        <end position="109"/>
    </location>
</feature>
<dbReference type="Pfam" id="PF04774">
    <property type="entry name" value="HABP4_PAI-RBP1"/>
    <property type="match status" value="1"/>
</dbReference>
<feature type="domain" description="Hyaluronan/mRNA-binding protein" evidence="5">
    <location>
        <begin position="274"/>
        <end position="353"/>
    </location>
</feature>